<dbReference type="RefSeq" id="WP_087714825.1">
    <property type="nucleotide sequence ID" value="NZ_MWPH01000002.1"/>
</dbReference>
<dbReference type="InterPro" id="IPR043830">
    <property type="entry name" value="DUF5807"/>
</dbReference>
<keyword evidence="2" id="KW-1185">Reference proteome</keyword>
<dbReference type="Pfam" id="PF19123">
    <property type="entry name" value="DUF5807"/>
    <property type="match status" value="1"/>
</dbReference>
<accession>A0A202EAJ4</accession>
<evidence type="ECO:0000313" key="1">
    <source>
        <dbReference type="EMBL" id="OVE84980.1"/>
    </source>
</evidence>
<organism evidence="1 2">
    <name type="scientific">Natronolimnobius baerhuensis</name>
    <dbReference type="NCBI Taxonomy" id="253108"/>
    <lineage>
        <taxon>Archaea</taxon>
        <taxon>Methanobacteriati</taxon>
        <taxon>Methanobacteriota</taxon>
        <taxon>Stenosarchaea group</taxon>
        <taxon>Halobacteria</taxon>
        <taxon>Halobacteriales</taxon>
        <taxon>Natrialbaceae</taxon>
        <taxon>Natronolimnobius</taxon>
    </lineage>
</organism>
<proteinExistence type="predicted"/>
<name>A0A202EAJ4_9EURY</name>
<dbReference type="OrthoDB" id="300179at2157"/>
<dbReference type="AlphaFoldDB" id="A0A202EAJ4"/>
<protein>
    <submittedName>
        <fullName evidence="1">Uncharacterized protein</fullName>
    </submittedName>
</protein>
<evidence type="ECO:0000313" key="2">
    <source>
        <dbReference type="Proteomes" id="UP000196084"/>
    </source>
</evidence>
<sequence>MTDQRAEFCAGERPDDVALFLADSYVSDDRLERFGEHVDGGTLIVVDGERGRGAFQAATGTGAMEFAKSAMDLEGLIDADLTDGTCPEAADSDADDHDPQYIFAFAEEQNEDVGGLYAEGDVIHAYAQCTCGTAYSDRWNPASGDDLEGDE</sequence>
<reference evidence="1 2" key="1">
    <citation type="submission" date="2017-02" db="EMBL/GenBank/DDBJ databases">
        <title>Natronthermophilus aegyptiacus gen. nov.,sp. nov., an aerobic, extremely halophilic alkalithermophilic archaeon isolated from the athalassohaline Wadi An Natrun, Egypt.</title>
        <authorList>
            <person name="Zhao B."/>
        </authorList>
    </citation>
    <scope>NUCLEOTIDE SEQUENCE [LARGE SCALE GENOMIC DNA]</scope>
    <source>
        <strain evidence="1 2">CGMCC 1.3597</strain>
    </source>
</reference>
<dbReference type="EMBL" id="MWPH01000002">
    <property type="protein sequence ID" value="OVE84980.1"/>
    <property type="molecule type" value="Genomic_DNA"/>
</dbReference>
<gene>
    <name evidence="1" type="ORF">B2G88_11525</name>
</gene>
<comment type="caution">
    <text evidence="1">The sequence shown here is derived from an EMBL/GenBank/DDBJ whole genome shotgun (WGS) entry which is preliminary data.</text>
</comment>
<dbReference type="Proteomes" id="UP000196084">
    <property type="component" value="Unassembled WGS sequence"/>
</dbReference>